<sequence length="286" mass="30246">MAAQIIDGIAFANQTKQDVAARAAALKAAGKPVHLTAILVGGDHGAELYAERQGDGCRALGIDYTLLKFPVSISQRELKNEIRRLNKDVGVTGIMMHLPLPDHLDTARLQYEIDVVKDVEGVNPANIGYVVYKHTLIAPCTALAAVELVKSTGVQLRGAEVVVVGASVIVGKPVALLLIEQEATVTLCHIATRDLMAHTRRADVVVVAVGKAGLITGDHLKEGAVVVDVGINRITLPDGTRKTVGDVDFESAKEKASWLTPVPGGVGPVTVAMLLRNSVRSAELLK</sequence>
<dbReference type="PRINTS" id="PR00085">
    <property type="entry name" value="THFDHDRGNASE"/>
</dbReference>
<comment type="catalytic activity">
    <reaction evidence="11">
        <text>(6R)-5,10-methylene-5,6,7,8-tetrahydrofolate + NADP(+) = (6R)-5,10-methenyltetrahydrofolate + NADPH</text>
        <dbReference type="Rhea" id="RHEA:22812"/>
        <dbReference type="ChEBI" id="CHEBI:15636"/>
        <dbReference type="ChEBI" id="CHEBI:57455"/>
        <dbReference type="ChEBI" id="CHEBI:57783"/>
        <dbReference type="ChEBI" id="CHEBI:58349"/>
        <dbReference type="EC" id="1.5.1.5"/>
    </reaction>
</comment>
<feature type="binding site" evidence="11">
    <location>
        <position position="190"/>
    </location>
    <ligand>
        <name>NADP(+)</name>
        <dbReference type="ChEBI" id="CHEBI:58349"/>
    </ligand>
</feature>
<evidence type="ECO:0000256" key="1">
    <source>
        <dbReference type="ARBA" id="ARBA00004777"/>
    </source>
</evidence>
<evidence type="ECO:0000256" key="3">
    <source>
        <dbReference type="ARBA" id="ARBA00022605"/>
    </source>
</evidence>
<comment type="similarity">
    <text evidence="11">Belongs to the tetrahydrofolate dehydrogenase/cyclohydrolase family.</text>
</comment>
<evidence type="ECO:0000256" key="11">
    <source>
        <dbReference type="HAMAP-Rule" id="MF_01576"/>
    </source>
</evidence>
<keyword evidence="2 11" id="KW-0554">One-carbon metabolism</keyword>
<feature type="domain" description="Tetrahydrofolate dehydrogenase/cyclohydrolase catalytic" evidence="12">
    <location>
        <begin position="6"/>
        <end position="120"/>
    </location>
</feature>
<dbReference type="Gene3D" id="3.40.50.10860">
    <property type="entry name" value="Leucine Dehydrogenase, chain A, domain 1"/>
    <property type="match status" value="1"/>
</dbReference>
<feature type="binding site" evidence="11">
    <location>
        <begin position="165"/>
        <end position="167"/>
    </location>
    <ligand>
        <name>NADP(+)</name>
        <dbReference type="ChEBI" id="CHEBI:58349"/>
    </ligand>
</feature>
<evidence type="ECO:0000256" key="4">
    <source>
        <dbReference type="ARBA" id="ARBA00022755"/>
    </source>
</evidence>
<dbReference type="EC" id="1.5.1.5" evidence="11"/>
<organism evidence="14 15">
    <name type="scientific">Humisphaera borealis</name>
    <dbReference type="NCBI Taxonomy" id="2807512"/>
    <lineage>
        <taxon>Bacteria</taxon>
        <taxon>Pseudomonadati</taxon>
        <taxon>Planctomycetota</taxon>
        <taxon>Phycisphaerae</taxon>
        <taxon>Tepidisphaerales</taxon>
        <taxon>Tepidisphaeraceae</taxon>
        <taxon>Humisphaera</taxon>
    </lineage>
</organism>
<dbReference type="PANTHER" id="PTHR48099:SF5">
    <property type="entry name" value="C-1-TETRAHYDROFOLATE SYNTHASE, CYTOPLASMIC"/>
    <property type="match status" value="1"/>
</dbReference>
<comment type="catalytic activity">
    <reaction evidence="11">
        <text>(6R)-5,10-methenyltetrahydrofolate + H2O = (6R)-10-formyltetrahydrofolate + H(+)</text>
        <dbReference type="Rhea" id="RHEA:23700"/>
        <dbReference type="ChEBI" id="CHEBI:15377"/>
        <dbReference type="ChEBI" id="CHEBI:15378"/>
        <dbReference type="ChEBI" id="CHEBI:57455"/>
        <dbReference type="ChEBI" id="CHEBI:195366"/>
        <dbReference type="EC" id="3.5.4.9"/>
    </reaction>
</comment>
<comment type="pathway">
    <text evidence="1 11">One-carbon metabolism; tetrahydrofolate interconversion.</text>
</comment>
<dbReference type="Pfam" id="PF00763">
    <property type="entry name" value="THF_DHG_CYH"/>
    <property type="match status" value="1"/>
</dbReference>
<dbReference type="Pfam" id="PF02882">
    <property type="entry name" value="THF_DHG_CYH_C"/>
    <property type="match status" value="1"/>
</dbReference>
<dbReference type="GO" id="GO:0000105">
    <property type="term" value="P:L-histidine biosynthetic process"/>
    <property type="evidence" value="ECO:0007669"/>
    <property type="project" value="UniProtKB-KW"/>
</dbReference>
<keyword evidence="7 11" id="KW-0560">Oxidoreductase</keyword>
<keyword evidence="10 11" id="KW-0511">Multifunctional enzyme</keyword>
<accession>A0A7M2WVG8</accession>
<dbReference type="GO" id="GO:0005829">
    <property type="term" value="C:cytosol"/>
    <property type="evidence" value="ECO:0007669"/>
    <property type="project" value="TreeGrafter"/>
</dbReference>
<keyword evidence="8 11" id="KW-0368">Histidine biosynthesis</keyword>
<dbReference type="InterPro" id="IPR046346">
    <property type="entry name" value="Aminoacid_DH-like_N_sf"/>
</dbReference>
<dbReference type="FunFam" id="3.40.50.720:FF:000094">
    <property type="entry name" value="Bifunctional protein FolD"/>
    <property type="match status" value="1"/>
</dbReference>
<evidence type="ECO:0000256" key="10">
    <source>
        <dbReference type="ARBA" id="ARBA00023268"/>
    </source>
</evidence>
<dbReference type="EMBL" id="CP063458">
    <property type="protein sequence ID" value="QOV88831.1"/>
    <property type="molecule type" value="Genomic_DNA"/>
</dbReference>
<dbReference type="GO" id="GO:0009086">
    <property type="term" value="P:methionine biosynthetic process"/>
    <property type="evidence" value="ECO:0007669"/>
    <property type="project" value="UniProtKB-KW"/>
</dbReference>
<reference evidence="14 15" key="1">
    <citation type="submission" date="2020-10" db="EMBL/GenBank/DDBJ databases">
        <title>Wide distribution of Phycisphaera-like planctomycetes from WD2101 soil group in peatlands and genome analysis of the first cultivated representative.</title>
        <authorList>
            <person name="Dedysh S.N."/>
            <person name="Beletsky A.V."/>
            <person name="Ivanova A."/>
            <person name="Kulichevskaya I.S."/>
            <person name="Suzina N.E."/>
            <person name="Philippov D.A."/>
            <person name="Rakitin A.L."/>
            <person name="Mardanov A.V."/>
            <person name="Ravin N.V."/>
        </authorList>
    </citation>
    <scope>NUCLEOTIDE SEQUENCE [LARGE SCALE GENOMIC DNA]</scope>
    <source>
        <strain evidence="14 15">M1803</strain>
    </source>
</reference>
<protein>
    <recommendedName>
        <fullName evidence="11">Bifunctional protein FolD</fullName>
    </recommendedName>
    <domain>
        <recommendedName>
            <fullName evidence="11">Methylenetetrahydrofolate dehydrogenase</fullName>
            <ecNumber evidence="11">1.5.1.5</ecNumber>
        </recommendedName>
    </domain>
    <domain>
        <recommendedName>
            <fullName evidence="11">Methenyltetrahydrofolate cyclohydrolase</fullName>
            <ecNumber evidence="11">3.5.4.9</ecNumber>
        </recommendedName>
    </domain>
</protein>
<dbReference type="CDD" id="cd01080">
    <property type="entry name" value="NAD_bind_m-THF_DH_Cyclohyd"/>
    <property type="match status" value="1"/>
</dbReference>
<dbReference type="AlphaFoldDB" id="A0A7M2WVG8"/>
<feature type="binding site" evidence="11">
    <location>
        <position position="231"/>
    </location>
    <ligand>
        <name>NADP(+)</name>
        <dbReference type="ChEBI" id="CHEBI:58349"/>
    </ligand>
</feature>
<dbReference type="InterPro" id="IPR020631">
    <property type="entry name" value="THF_DH/CycHdrlase_NAD-bd_dom"/>
</dbReference>
<gene>
    <name evidence="11" type="primary">folD</name>
    <name evidence="14" type="ORF">IPV69_21790</name>
</gene>
<evidence type="ECO:0000256" key="9">
    <source>
        <dbReference type="ARBA" id="ARBA00023167"/>
    </source>
</evidence>
<keyword evidence="15" id="KW-1185">Reference proteome</keyword>
<dbReference type="InterPro" id="IPR000672">
    <property type="entry name" value="THF_DH/CycHdrlase"/>
</dbReference>
<dbReference type="InterPro" id="IPR036291">
    <property type="entry name" value="NAD(P)-bd_dom_sf"/>
</dbReference>
<evidence type="ECO:0000256" key="7">
    <source>
        <dbReference type="ARBA" id="ARBA00023002"/>
    </source>
</evidence>
<proteinExistence type="inferred from homology"/>
<evidence type="ECO:0000259" key="12">
    <source>
        <dbReference type="Pfam" id="PF00763"/>
    </source>
</evidence>
<evidence type="ECO:0000313" key="14">
    <source>
        <dbReference type="EMBL" id="QOV88831.1"/>
    </source>
</evidence>
<comment type="function">
    <text evidence="11">Catalyzes the oxidation of 5,10-methylenetetrahydrofolate to 5,10-methenyltetrahydrofolate and then the hydrolysis of 5,10-methenyltetrahydrofolate to 10-formyltetrahydrofolate.</text>
</comment>
<dbReference type="KEGG" id="hbs:IPV69_21790"/>
<keyword evidence="4 11" id="KW-0658">Purine biosynthesis</keyword>
<dbReference type="InterPro" id="IPR020630">
    <property type="entry name" value="THF_DH/CycHdrlase_cat_dom"/>
</dbReference>
<dbReference type="RefSeq" id="WP_206291838.1">
    <property type="nucleotide sequence ID" value="NZ_CP063458.1"/>
</dbReference>
<feature type="domain" description="Tetrahydrofolate dehydrogenase/cyclohydrolase NAD(P)-binding" evidence="13">
    <location>
        <begin position="139"/>
        <end position="283"/>
    </location>
</feature>
<evidence type="ECO:0000256" key="8">
    <source>
        <dbReference type="ARBA" id="ARBA00023102"/>
    </source>
</evidence>
<evidence type="ECO:0000256" key="5">
    <source>
        <dbReference type="ARBA" id="ARBA00022801"/>
    </source>
</evidence>
<dbReference type="PANTHER" id="PTHR48099">
    <property type="entry name" value="C-1-TETRAHYDROFOLATE SYNTHASE, CYTOPLASMIC-RELATED"/>
    <property type="match status" value="1"/>
</dbReference>
<dbReference type="GO" id="GO:0004477">
    <property type="term" value="F:methenyltetrahydrofolate cyclohydrolase activity"/>
    <property type="evidence" value="ECO:0007669"/>
    <property type="project" value="UniProtKB-UniRule"/>
</dbReference>
<dbReference type="Gene3D" id="3.40.50.720">
    <property type="entry name" value="NAD(P)-binding Rossmann-like Domain"/>
    <property type="match status" value="1"/>
</dbReference>
<dbReference type="SUPFAM" id="SSF53223">
    <property type="entry name" value="Aminoacid dehydrogenase-like, N-terminal domain"/>
    <property type="match status" value="1"/>
</dbReference>
<dbReference type="UniPathway" id="UPA00193"/>
<evidence type="ECO:0000256" key="2">
    <source>
        <dbReference type="ARBA" id="ARBA00022563"/>
    </source>
</evidence>
<comment type="subunit">
    <text evidence="11">Homodimer.</text>
</comment>
<keyword evidence="5 11" id="KW-0378">Hydrolase</keyword>
<dbReference type="HAMAP" id="MF_01576">
    <property type="entry name" value="THF_DHG_CYH"/>
    <property type="match status" value="1"/>
</dbReference>
<dbReference type="GO" id="GO:0004488">
    <property type="term" value="F:methylenetetrahydrofolate dehydrogenase (NADP+) activity"/>
    <property type="evidence" value="ECO:0007669"/>
    <property type="project" value="UniProtKB-UniRule"/>
</dbReference>
<keyword evidence="3 11" id="KW-0028">Amino-acid biosynthesis</keyword>
<dbReference type="GO" id="GO:0006164">
    <property type="term" value="P:purine nucleotide biosynthetic process"/>
    <property type="evidence" value="ECO:0007669"/>
    <property type="project" value="UniProtKB-KW"/>
</dbReference>
<evidence type="ECO:0000256" key="6">
    <source>
        <dbReference type="ARBA" id="ARBA00022857"/>
    </source>
</evidence>
<keyword evidence="6 11" id="KW-0521">NADP</keyword>
<evidence type="ECO:0000313" key="15">
    <source>
        <dbReference type="Proteomes" id="UP000593765"/>
    </source>
</evidence>
<evidence type="ECO:0000259" key="13">
    <source>
        <dbReference type="Pfam" id="PF02882"/>
    </source>
</evidence>
<dbReference type="EC" id="3.5.4.9" evidence="11"/>
<keyword evidence="9 11" id="KW-0486">Methionine biosynthesis</keyword>
<dbReference type="Proteomes" id="UP000593765">
    <property type="component" value="Chromosome"/>
</dbReference>
<name>A0A7M2WVG8_9BACT</name>
<dbReference type="SUPFAM" id="SSF51735">
    <property type="entry name" value="NAD(P)-binding Rossmann-fold domains"/>
    <property type="match status" value="1"/>
</dbReference>
<dbReference type="GO" id="GO:0035999">
    <property type="term" value="P:tetrahydrofolate interconversion"/>
    <property type="evidence" value="ECO:0007669"/>
    <property type="project" value="UniProtKB-UniRule"/>
</dbReference>